<evidence type="ECO:0000313" key="4">
    <source>
        <dbReference type="Proteomes" id="UP000223891"/>
    </source>
</evidence>
<evidence type="ECO:0000313" key="2">
    <source>
        <dbReference type="EMBL" id="AMM43603.1"/>
    </source>
</evidence>
<accession>A0A1L2CUA2</accession>
<dbReference type="EMBL" id="KU574722">
    <property type="protein sequence ID" value="AMM44154.1"/>
    <property type="molecule type" value="Genomic_DNA"/>
</dbReference>
<sequence length="172" mass="18818">MPGTFRSKNSATLAGHSDKWSNSNRSASSHDAGQGSRGSRNQGTGIQGKLNTMPSQGVDTSKMKPEEKLKYFKSLGLMPGAEPTPEPEVQPEPKPERNKVQALTQDLQKVFANTPNYLHSIVQQLKEVPPAQFKKAVFAAYRAMQEATAQANVDPKAVLKHIEDAINQSIYD</sequence>
<name>A0A1L2CUA2_9CAUD</name>
<gene>
    <name evidence="3" type="ORF">CBB_38</name>
    <name evidence="2" type="ORF">CBB_591</name>
</gene>
<feature type="compositionally biased region" description="Polar residues" evidence="1">
    <location>
        <begin position="20"/>
        <end position="59"/>
    </location>
</feature>
<feature type="compositionally biased region" description="Polar residues" evidence="1">
    <location>
        <begin position="1"/>
        <end position="12"/>
    </location>
</feature>
<evidence type="ECO:0000313" key="3">
    <source>
        <dbReference type="EMBL" id="AMM44154.1"/>
    </source>
</evidence>
<reference evidence="4" key="1">
    <citation type="submission" date="2016-01" db="EMBL/GenBank/DDBJ databases">
        <title>Isolation and Characterization of Enterobacteria phage CBB.</title>
        <authorList>
            <person name="Buttimer C.T.H."/>
            <person name="Hendrix H."/>
            <person name="Alexandre H."/>
            <person name="O'Mahony J."/>
            <person name="Lavigne R."/>
            <person name="Coffey A."/>
        </authorList>
    </citation>
    <scope>NUCLEOTIDE SEQUENCE [LARGE SCALE GENOMIC DNA]</scope>
</reference>
<dbReference type="Proteomes" id="UP000223891">
    <property type="component" value="Segment"/>
</dbReference>
<keyword evidence="4" id="KW-1185">Reference proteome</keyword>
<evidence type="ECO:0000256" key="1">
    <source>
        <dbReference type="SAM" id="MobiDB-lite"/>
    </source>
</evidence>
<reference evidence="2" key="3">
    <citation type="journal article" date="2017" name="Front. Microbiol.">
        <title>Things Are Getting Hairy: Enterobacteria Bacteriophage vB_PcaM_CBB.</title>
        <authorList>
            <person name="Buttimer C."/>
            <person name="Hendrix H."/>
            <person name="Oliveira H."/>
            <person name="Casey A."/>
            <person name="Neve H."/>
            <person name="McAuliffe O."/>
            <person name="Ross R.P."/>
            <person name="Hill C."/>
            <person name="Noben J.P."/>
            <person name="O'Mahony J."/>
            <person name="Lavigne R."/>
            <person name="Coffey A."/>
        </authorList>
    </citation>
    <scope>NUCLEOTIDE SEQUENCE</scope>
</reference>
<feature type="region of interest" description="Disordered" evidence="1">
    <location>
        <begin position="1"/>
        <end position="97"/>
    </location>
</feature>
<feature type="compositionally biased region" description="Basic and acidic residues" evidence="1">
    <location>
        <begin position="61"/>
        <end position="70"/>
    </location>
</feature>
<organism evidence="2 4">
    <name type="scientific">Pectobacterium phage vB_PcaM_CBB</name>
    <dbReference type="NCBI Taxonomy" id="2772511"/>
    <lineage>
        <taxon>Viruses</taxon>
        <taxon>Duplodnaviria</taxon>
        <taxon>Heunggongvirae</taxon>
        <taxon>Uroviricota</taxon>
        <taxon>Caudoviricetes</taxon>
        <taxon>Mimasvirus</taxon>
        <taxon>Mimasvirus CBB</taxon>
    </lineage>
</organism>
<reference evidence="2" key="2">
    <citation type="submission" date="2016-01" db="EMBL/GenBank/DDBJ databases">
        <authorList>
            <person name="Oliw E.H."/>
        </authorList>
    </citation>
    <scope>NUCLEOTIDE SEQUENCE</scope>
</reference>
<proteinExistence type="predicted"/>
<dbReference type="EMBL" id="KU574722">
    <property type="protein sequence ID" value="AMM43603.1"/>
    <property type="molecule type" value="Genomic_DNA"/>
</dbReference>
<protein>
    <submittedName>
        <fullName evidence="3">Structural protein</fullName>
    </submittedName>
</protein>